<feature type="region of interest" description="Disordered" evidence="1">
    <location>
        <begin position="27"/>
        <end position="66"/>
    </location>
</feature>
<dbReference type="EMBL" id="KQ964264">
    <property type="protein sequence ID" value="KXJ87092.1"/>
    <property type="molecule type" value="Genomic_DNA"/>
</dbReference>
<sequence length="209" mass="21775">MALAITMPALILTSAMSTSSAVVRPPASFSTIPSSAPSSPPRLPLPLPPPPSPPQQQQPLPPPAGGAAADLVTLVPDLIPLLRTVTAFLAGRPSFLEDLATAIIGLGQILAAPFPAQTRGLINTATDLLGGLSPLLQFVAQIDFARITTSLKGLFDPDFIEGAVRMIKEVSGVITTEFVTQIVQIVRDIAPLISAMSEFLTALIASLIR</sequence>
<keyword evidence="2" id="KW-0732">Signal</keyword>
<dbReference type="Proteomes" id="UP000070501">
    <property type="component" value="Unassembled WGS sequence"/>
</dbReference>
<organism evidence="3 4">
    <name type="scientific">Microdochium bolleyi</name>
    <dbReference type="NCBI Taxonomy" id="196109"/>
    <lineage>
        <taxon>Eukaryota</taxon>
        <taxon>Fungi</taxon>
        <taxon>Dikarya</taxon>
        <taxon>Ascomycota</taxon>
        <taxon>Pezizomycotina</taxon>
        <taxon>Sordariomycetes</taxon>
        <taxon>Xylariomycetidae</taxon>
        <taxon>Xylariales</taxon>
        <taxon>Microdochiaceae</taxon>
        <taxon>Microdochium</taxon>
    </lineage>
</organism>
<evidence type="ECO:0000256" key="2">
    <source>
        <dbReference type="SAM" id="SignalP"/>
    </source>
</evidence>
<evidence type="ECO:0000313" key="3">
    <source>
        <dbReference type="EMBL" id="KXJ87092.1"/>
    </source>
</evidence>
<accession>A0A136IQ96</accession>
<dbReference type="AlphaFoldDB" id="A0A136IQ96"/>
<reference evidence="4" key="1">
    <citation type="submission" date="2016-02" db="EMBL/GenBank/DDBJ databases">
        <title>Draft genome sequence of Microdochium bolleyi, a fungal endophyte of beachgrass.</title>
        <authorList>
            <consortium name="DOE Joint Genome Institute"/>
            <person name="David A.S."/>
            <person name="May G."/>
            <person name="Haridas S."/>
            <person name="Lim J."/>
            <person name="Wang M."/>
            <person name="Labutti K."/>
            <person name="Lipzen A."/>
            <person name="Barry K."/>
            <person name="Grigoriev I.V."/>
        </authorList>
    </citation>
    <scope>NUCLEOTIDE SEQUENCE [LARGE SCALE GENOMIC DNA]</scope>
    <source>
        <strain evidence="4">J235TASD1</strain>
    </source>
</reference>
<name>A0A136IQ96_9PEZI</name>
<feature type="chain" id="PRO_5007292945" evidence="2">
    <location>
        <begin position="22"/>
        <end position="209"/>
    </location>
</feature>
<proteinExistence type="predicted"/>
<dbReference type="OrthoDB" id="6090458at2759"/>
<feature type="signal peptide" evidence="2">
    <location>
        <begin position="1"/>
        <end position="21"/>
    </location>
</feature>
<keyword evidence="4" id="KW-1185">Reference proteome</keyword>
<gene>
    <name evidence="3" type="ORF">Micbo1qcDRAFT_179343</name>
</gene>
<dbReference type="InParanoid" id="A0A136IQ96"/>
<evidence type="ECO:0000313" key="4">
    <source>
        <dbReference type="Proteomes" id="UP000070501"/>
    </source>
</evidence>
<protein>
    <submittedName>
        <fullName evidence="3">Uncharacterized protein</fullName>
    </submittedName>
</protein>
<feature type="compositionally biased region" description="Low complexity" evidence="1">
    <location>
        <begin position="27"/>
        <end position="37"/>
    </location>
</feature>
<evidence type="ECO:0000256" key="1">
    <source>
        <dbReference type="SAM" id="MobiDB-lite"/>
    </source>
</evidence>
<feature type="compositionally biased region" description="Pro residues" evidence="1">
    <location>
        <begin position="38"/>
        <end position="64"/>
    </location>
</feature>